<dbReference type="AlphaFoldDB" id="A0A2N4TXJ9"/>
<comment type="caution">
    <text evidence="2">The sequence shown here is derived from an EMBL/GenBank/DDBJ whole genome shotgun (WGS) entry which is preliminary data.</text>
</comment>
<evidence type="ECO:0000313" key="3">
    <source>
        <dbReference type="Proteomes" id="UP000234456"/>
    </source>
</evidence>
<dbReference type="Pfam" id="PF02589">
    <property type="entry name" value="LUD_dom"/>
    <property type="match status" value="1"/>
</dbReference>
<dbReference type="PANTHER" id="PTHR43682:SF1">
    <property type="entry name" value="LACTATE UTILIZATION PROTEIN C"/>
    <property type="match status" value="1"/>
</dbReference>
<proteinExistence type="predicted"/>
<dbReference type="Gene3D" id="3.40.50.10420">
    <property type="entry name" value="NagB/RpiA/CoA transferase-like"/>
    <property type="match status" value="1"/>
</dbReference>
<dbReference type="InterPro" id="IPR024185">
    <property type="entry name" value="FTHF_cligase-like_sf"/>
</dbReference>
<feature type="domain" description="LUD" evidence="1">
    <location>
        <begin position="138"/>
        <end position="236"/>
    </location>
</feature>
<gene>
    <name evidence="2" type="ORF">C0Q88_07035</name>
</gene>
<dbReference type="EMBL" id="PKQE01000001">
    <property type="protein sequence ID" value="PLC44432.1"/>
    <property type="molecule type" value="Genomic_DNA"/>
</dbReference>
<organism evidence="2 3">
    <name type="scientific">Ralstonia pickettii</name>
    <name type="common">Burkholderia pickettii</name>
    <dbReference type="NCBI Taxonomy" id="329"/>
    <lineage>
        <taxon>Bacteria</taxon>
        <taxon>Pseudomonadati</taxon>
        <taxon>Pseudomonadota</taxon>
        <taxon>Betaproteobacteria</taxon>
        <taxon>Burkholderiales</taxon>
        <taxon>Burkholderiaceae</taxon>
        <taxon>Ralstonia</taxon>
    </lineage>
</organism>
<name>A0A2N4TXJ9_RALPI</name>
<dbReference type="SUPFAM" id="SSF100950">
    <property type="entry name" value="NagB/RpiA/CoA transferase-like"/>
    <property type="match status" value="1"/>
</dbReference>
<dbReference type="InterPro" id="IPR037171">
    <property type="entry name" value="NagB/RpiA_transferase-like"/>
</dbReference>
<dbReference type="RefSeq" id="WP_102064858.1">
    <property type="nucleotide sequence ID" value="NZ_PKQE01000001.1"/>
</dbReference>
<sequence length="239" mass="25424">MESQPDTPVDPLDTSHARDAIFARIRNAQHRPAQPTQGERDAVADYLARHPAGPRPPVPENLAAHFAEQALKMASTLDTVEALSDVPGAVARYLSGLNLQPQAVAWTTLQSLDWAAAGIGIEFRPPVREAQADQEHGDLVGITGCFCAIAETGSLMLLSGPENVASTALLPETHIAVVPQSRIVATLEDAYALMRAERGELPRATNVISGPSRTGDIEQTIVLGAHGPYRVHVIVVTTA</sequence>
<accession>A0A2N4TXJ9</accession>
<dbReference type="InterPro" id="IPR003741">
    <property type="entry name" value="LUD_dom"/>
</dbReference>
<dbReference type="PANTHER" id="PTHR43682">
    <property type="entry name" value="LACTATE UTILIZATION PROTEIN C"/>
    <property type="match status" value="1"/>
</dbReference>
<dbReference type="Proteomes" id="UP000234456">
    <property type="component" value="Unassembled WGS sequence"/>
</dbReference>
<reference evidence="2 3" key="1">
    <citation type="submission" date="2017-12" db="EMBL/GenBank/DDBJ databases">
        <title>Draft genome sequence of Ralstonia pickettii 52.</title>
        <authorList>
            <person name="Zheng B."/>
        </authorList>
    </citation>
    <scope>NUCLEOTIDE SEQUENCE [LARGE SCALE GENOMIC DNA]</scope>
    <source>
        <strain evidence="2 3">52</strain>
    </source>
</reference>
<evidence type="ECO:0000259" key="1">
    <source>
        <dbReference type="Pfam" id="PF02589"/>
    </source>
</evidence>
<dbReference type="OrthoDB" id="9794157at2"/>
<protein>
    <recommendedName>
        <fullName evidence="1">LUD domain-containing protein</fullName>
    </recommendedName>
</protein>
<evidence type="ECO:0000313" key="2">
    <source>
        <dbReference type="EMBL" id="PLC44432.1"/>
    </source>
</evidence>